<evidence type="ECO:0000256" key="1">
    <source>
        <dbReference type="ARBA" id="ARBA00004370"/>
    </source>
</evidence>
<feature type="transmembrane region" description="Helical" evidence="3">
    <location>
        <begin position="261"/>
        <end position="282"/>
    </location>
</feature>
<comment type="subcellular location">
    <subcellularLocation>
        <location evidence="1">Membrane</location>
    </subcellularLocation>
</comment>
<keyword evidence="5" id="KW-0012">Acyltransferase</keyword>
<keyword evidence="3" id="KW-0812">Transmembrane</keyword>
<dbReference type="GO" id="GO:0016747">
    <property type="term" value="F:acyltransferase activity, transferring groups other than amino-acyl groups"/>
    <property type="evidence" value="ECO:0007669"/>
    <property type="project" value="InterPro"/>
</dbReference>
<dbReference type="PANTHER" id="PTHR36927">
    <property type="entry name" value="BLR4337 PROTEIN"/>
    <property type="match status" value="1"/>
</dbReference>
<organism evidence="5 6">
    <name type="scientific">Mesobacillus boroniphilus</name>
    <dbReference type="NCBI Taxonomy" id="308892"/>
    <lineage>
        <taxon>Bacteria</taxon>
        <taxon>Bacillati</taxon>
        <taxon>Bacillota</taxon>
        <taxon>Bacilli</taxon>
        <taxon>Bacillales</taxon>
        <taxon>Bacillaceae</taxon>
        <taxon>Mesobacillus</taxon>
    </lineage>
</organism>
<name>A0A944CKX7_9BACI</name>
<comment type="caution">
    <text evidence="5">The sequence shown here is derived from an EMBL/GenBank/DDBJ whole genome shotgun (WGS) entry which is preliminary data.</text>
</comment>
<feature type="transmembrane region" description="Helical" evidence="3">
    <location>
        <begin position="303"/>
        <end position="319"/>
    </location>
</feature>
<feature type="transmembrane region" description="Helical" evidence="3">
    <location>
        <begin position="230"/>
        <end position="249"/>
    </location>
</feature>
<dbReference type="Proteomes" id="UP000761411">
    <property type="component" value="Unassembled WGS sequence"/>
</dbReference>
<protein>
    <submittedName>
        <fullName evidence="5">Acyltransferase</fullName>
    </submittedName>
</protein>
<feature type="transmembrane region" description="Helical" evidence="3">
    <location>
        <begin position="140"/>
        <end position="164"/>
    </location>
</feature>
<comment type="similarity">
    <text evidence="2">Belongs to the acyltransferase 3 family.</text>
</comment>
<dbReference type="PANTHER" id="PTHR36927:SF3">
    <property type="entry name" value="GLUCANS BIOSYNTHESIS PROTEIN C"/>
    <property type="match status" value="1"/>
</dbReference>
<evidence type="ECO:0000256" key="3">
    <source>
        <dbReference type="SAM" id="Phobius"/>
    </source>
</evidence>
<dbReference type="InterPro" id="IPR050623">
    <property type="entry name" value="Glucan_succinyl_AcylTrfase"/>
</dbReference>
<feature type="transmembrane region" description="Helical" evidence="3">
    <location>
        <begin position="12"/>
        <end position="32"/>
    </location>
</feature>
<keyword evidence="3" id="KW-1133">Transmembrane helix</keyword>
<dbReference type="Pfam" id="PF01757">
    <property type="entry name" value="Acyl_transf_3"/>
    <property type="match status" value="1"/>
</dbReference>
<proteinExistence type="inferred from homology"/>
<gene>
    <name evidence="5" type="ORF">DYI25_07625</name>
</gene>
<evidence type="ECO:0000313" key="5">
    <source>
        <dbReference type="EMBL" id="MBS8264302.1"/>
    </source>
</evidence>
<evidence type="ECO:0000256" key="2">
    <source>
        <dbReference type="ARBA" id="ARBA00007400"/>
    </source>
</evidence>
<keyword evidence="6" id="KW-1185">Reference proteome</keyword>
<keyword evidence="5" id="KW-0808">Transferase</keyword>
<dbReference type="EMBL" id="QTKX01000001">
    <property type="protein sequence ID" value="MBS8264302.1"/>
    <property type="molecule type" value="Genomic_DNA"/>
</dbReference>
<feature type="transmembrane region" description="Helical" evidence="3">
    <location>
        <begin position="201"/>
        <end position="218"/>
    </location>
</feature>
<sequence length="376" mass="43882">MVFVRRNDLDWMRVIATYMVFLYHCSMFFNPFPWHIKNEMINSSYILVFSLVVGTWIMPIFFVLSGISTKYAIRKRTGKEFLKERFIQLGVPLIFGIFILSPPQVYIERVSHQQFSGTFLSFLPAYFDGLYLEIGGTGNFAFVGLHLWYLLVLLVFSALTLPLISRIKIKKDSFHLVHYLLILLVLILITHFFNFVSLGGWGIPYYLASFVIGFFYFSNDSFNKFLTKHWITISVLAVIMSAIYTKWFIIGMPEQAGGLSFLFTTVKVLSSFNSVLLFFYLANKYFQRKNDFLNFNTMFSMPMYILHQPVIVLLGFLIYQYDWPIAIKLLVLISLSFFIIILSYQLFIKRIPVLRFLFGMKVKPAINTDIHPVMKG</sequence>
<feature type="transmembrane region" description="Helical" evidence="3">
    <location>
        <begin position="44"/>
        <end position="65"/>
    </location>
</feature>
<feature type="transmembrane region" description="Helical" evidence="3">
    <location>
        <begin position="176"/>
        <end position="195"/>
    </location>
</feature>
<accession>A0A944CKX7</accession>
<feature type="transmembrane region" description="Helical" evidence="3">
    <location>
        <begin position="325"/>
        <end position="347"/>
    </location>
</feature>
<feature type="transmembrane region" description="Helical" evidence="3">
    <location>
        <begin position="86"/>
        <end position="107"/>
    </location>
</feature>
<dbReference type="InterPro" id="IPR002656">
    <property type="entry name" value="Acyl_transf_3_dom"/>
</dbReference>
<evidence type="ECO:0000313" key="6">
    <source>
        <dbReference type="Proteomes" id="UP000761411"/>
    </source>
</evidence>
<evidence type="ECO:0000259" key="4">
    <source>
        <dbReference type="Pfam" id="PF01757"/>
    </source>
</evidence>
<feature type="domain" description="Acyltransferase 3" evidence="4">
    <location>
        <begin position="7"/>
        <end position="343"/>
    </location>
</feature>
<reference evidence="5 6" key="1">
    <citation type="journal article" date="2021" name="Microorganisms">
        <title>Bacterial Dimethylsulfoniopropionate Biosynthesis in the East China Sea.</title>
        <authorList>
            <person name="Liu J."/>
            <person name="Zhang Y."/>
            <person name="Liu J."/>
            <person name="Zhong H."/>
            <person name="Williams B.T."/>
            <person name="Zheng Y."/>
            <person name="Curson A.R.J."/>
            <person name="Sun C."/>
            <person name="Sun H."/>
            <person name="Song D."/>
            <person name="Wagner Mackenzie B."/>
            <person name="Bermejo Martinez A."/>
            <person name="Todd J.D."/>
            <person name="Zhang X.H."/>
        </authorList>
    </citation>
    <scope>NUCLEOTIDE SEQUENCE [LARGE SCALE GENOMIC DNA]</scope>
    <source>
        <strain evidence="5 6">ESS08</strain>
    </source>
</reference>
<dbReference type="AlphaFoldDB" id="A0A944CKX7"/>
<keyword evidence="3" id="KW-0472">Membrane</keyword>